<feature type="chain" id="PRO_5026913301" evidence="8">
    <location>
        <begin position="27"/>
        <end position="678"/>
    </location>
</feature>
<dbReference type="GO" id="GO:0017004">
    <property type="term" value="P:cytochrome complex assembly"/>
    <property type="evidence" value="ECO:0007669"/>
    <property type="project" value="UniProtKB-KW"/>
</dbReference>
<dbReference type="InterPro" id="IPR036249">
    <property type="entry name" value="Thioredoxin-like_sf"/>
</dbReference>
<comment type="caution">
    <text evidence="11">The sequence shown here is derived from an EMBL/GenBank/DDBJ whole genome shotgun (WGS) entry which is preliminary data.</text>
</comment>
<dbReference type="Pfam" id="PF11412">
    <property type="entry name" value="DsbD_N"/>
    <property type="match status" value="1"/>
</dbReference>
<dbReference type="GO" id="GO:0016020">
    <property type="term" value="C:membrane"/>
    <property type="evidence" value="ECO:0007669"/>
    <property type="project" value="UniProtKB-SubCell"/>
</dbReference>
<dbReference type="AlphaFoldDB" id="A0A6N6JCC9"/>
<evidence type="ECO:0000259" key="10">
    <source>
        <dbReference type="Pfam" id="PF11412"/>
    </source>
</evidence>
<evidence type="ECO:0000313" key="12">
    <source>
        <dbReference type="Proteomes" id="UP000436822"/>
    </source>
</evidence>
<keyword evidence="12" id="KW-1185">Reference proteome</keyword>
<keyword evidence="3" id="KW-0201">Cytochrome c-type biogenesis</keyword>
<dbReference type="OrthoDB" id="9811036at2"/>
<feature type="domain" description="Cytochrome C biogenesis protein transmembrane" evidence="9">
    <location>
        <begin position="286"/>
        <end position="500"/>
    </location>
</feature>
<keyword evidence="2 7" id="KW-0812">Transmembrane</keyword>
<feature type="transmembrane region" description="Helical" evidence="7">
    <location>
        <begin position="445"/>
        <end position="465"/>
    </location>
</feature>
<evidence type="ECO:0000256" key="2">
    <source>
        <dbReference type="ARBA" id="ARBA00022692"/>
    </source>
</evidence>
<evidence type="ECO:0000256" key="7">
    <source>
        <dbReference type="SAM" id="Phobius"/>
    </source>
</evidence>
<evidence type="ECO:0000256" key="8">
    <source>
        <dbReference type="SAM" id="SignalP"/>
    </source>
</evidence>
<reference evidence="11 12" key="1">
    <citation type="submission" date="2019-12" db="EMBL/GenBank/DDBJ databases">
        <title>Litoreibacter badius sp. nov., a novel bacteriochlorophyll a-containing bacterium in the genus Litoreibacter.</title>
        <authorList>
            <person name="Kanamuro M."/>
            <person name="Takabe Y."/>
            <person name="Mori K."/>
            <person name="Takaichi S."/>
            <person name="Hanada S."/>
        </authorList>
    </citation>
    <scope>NUCLEOTIDE SEQUENCE [LARGE SCALE GENOMIC DNA]</scope>
    <source>
        <strain evidence="11 12">K6</strain>
    </source>
</reference>
<dbReference type="Pfam" id="PF02683">
    <property type="entry name" value="DsbD_TM"/>
    <property type="match status" value="1"/>
</dbReference>
<dbReference type="Proteomes" id="UP000436822">
    <property type="component" value="Unassembled WGS sequence"/>
</dbReference>
<accession>A0A6N6JCC9</accession>
<feature type="domain" description="Thiol:disulfide interchange protein DsbD N-terminal" evidence="10">
    <location>
        <begin position="49"/>
        <end position="151"/>
    </location>
</feature>
<feature type="transmembrane region" description="Helical" evidence="7">
    <location>
        <begin position="284"/>
        <end position="308"/>
    </location>
</feature>
<gene>
    <name evidence="11" type="ORF">KIN_10550</name>
</gene>
<name>A0A6N6JCC9_9RHOB</name>
<dbReference type="RefSeq" id="WP_159804860.1">
    <property type="nucleotide sequence ID" value="NZ_BLJE01000001.1"/>
</dbReference>
<keyword evidence="8" id="KW-0732">Signal</keyword>
<protein>
    <submittedName>
        <fullName evidence="11">Thiol:disulfide interchange protein DsbD</fullName>
    </submittedName>
</protein>
<dbReference type="Pfam" id="PF13899">
    <property type="entry name" value="Thioredoxin_7"/>
    <property type="match status" value="1"/>
</dbReference>
<feature type="transmembrane region" description="Helical" evidence="7">
    <location>
        <begin position="413"/>
        <end position="439"/>
    </location>
</feature>
<dbReference type="SUPFAM" id="SSF52833">
    <property type="entry name" value="Thioredoxin-like"/>
    <property type="match status" value="1"/>
</dbReference>
<evidence type="ECO:0000256" key="6">
    <source>
        <dbReference type="ARBA" id="ARBA00023284"/>
    </source>
</evidence>
<feature type="transmembrane region" description="Helical" evidence="7">
    <location>
        <begin position="486"/>
        <end position="503"/>
    </location>
</feature>
<evidence type="ECO:0000256" key="4">
    <source>
        <dbReference type="ARBA" id="ARBA00022989"/>
    </source>
</evidence>
<comment type="subcellular location">
    <subcellularLocation>
        <location evidence="1">Membrane</location>
        <topology evidence="1">Multi-pass membrane protein</topology>
    </subcellularLocation>
</comment>
<dbReference type="CDD" id="cd02953">
    <property type="entry name" value="DsbDgamma"/>
    <property type="match status" value="1"/>
</dbReference>
<dbReference type="Gene3D" id="3.40.30.10">
    <property type="entry name" value="Glutaredoxin"/>
    <property type="match status" value="1"/>
</dbReference>
<feature type="transmembrane region" description="Helical" evidence="7">
    <location>
        <begin position="371"/>
        <end position="392"/>
    </location>
</feature>
<evidence type="ECO:0000313" key="11">
    <source>
        <dbReference type="EMBL" id="GFE63981.1"/>
    </source>
</evidence>
<evidence type="ECO:0000259" key="9">
    <source>
        <dbReference type="Pfam" id="PF02683"/>
    </source>
</evidence>
<dbReference type="GO" id="GO:0015035">
    <property type="term" value="F:protein-disulfide reductase activity"/>
    <property type="evidence" value="ECO:0007669"/>
    <property type="project" value="TreeGrafter"/>
</dbReference>
<dbReference type="PANTHER" id="PTHR32234:SF3">
    <property type="entry name" value="SUPPRESSION OF COPPER SENSITIVITY PROTEIN"/>
    <property type="match status" value="1"/>
</dbReference>
<keyword evidence="4 7" id="KW-1133">Transmembrane helix</keyword>
<evidence type="ECO:0000256" key="3">
    <source>
        <dbReference type="ARBA" id="ARBA00022748"/>
    </source>
</evidence>
<organism evidence="11 12">
    <name type="scientific">Litoreibacter roseus</name>
    <dbReference type="NCBI Taxonomy" id="2601869"/>
    <lineage>
        <taxon>Bacteria</taxon>
        <taxon>Pseudomonadati</taxon>
        <taxon>Pseudomonadota</taxon>
        <taxon>Alphaproteobacteria</taxon>
        <taxon>Rhodobacterales</taxon>
        <taxon>Roseobacteraceae</taxon>
        <taxon>Litoreibacter</taxon>
    </lineage>
</organism>
<dbReference type="EMBL" id="BLJE01000001">
    <property type="protein sequence ID" value="GFE63981.1"/>
    <property type="molecule type" value="Genomic_DNA"/>
</dbReference>
<dbReference type="GO" id="GO:0045454">
    <property type="term" value="P:cell redox homeostasis"/>
    <property type="evidence" value="ECO:0007669"/>
    <property type="project" value="TreeGrafter"/>
</dbReference>
<evidence type="ECO:0000256" key="5">
    <source>
        <dbReference type="ARBA" id="ARBA00023136"/>
    </source>
</evidence>
<keyword evidence="6" id="KW-0676">Redox-active center</keyword>
<dbReference type="PANTHER" id="PTHR32234">
    <property type="entry name" value="THIOL:DISULFIDE INTERCHANGE PROTEIN DSBD"/>
    <property type="match status" value="1"/>
</dbReference>
<dbReference type="InterPro" id="IPR035671">
    <property type="entry name" value="DsbD_gamma"/>
</dbReference>
<feature type="transmembrane region" description="Helical" evidence="7">
    <location>
        <begin position="536"/>
        <end position="553"/>
    </location>
</feature>
<feature type="signal peptide" evidence="8">
    <location>
        <begin position="1"/>
        <end position="26"/>
    </location>
</feature>
<evidence type="ECO:0000256" key="1">
    <source>
        <dbReference type="ARBA" id="ARBA00004141"/>
    </source>
</evidence>
<dbReference type="InterPro" id="IPR003834">
    <property type="entry name" value="Cyt_c_assmbl_TM_dom"/>
</dbReference>
<proteinExistence type="predicted"/>
<sequence>MIQFFKHALMPLVLALCLTGAAQADASLPFESERLTARLVTAEDGIAPDTQVLSAGLEITLADGWKTYWISPGEVGYAHEIDWTGSHNLADVETMWPTPTRFEAFGIENYGYANAVTFPMKLMLEEPGAPTDLTANVNMLVCADLCVPETFTLTLSLFEGGGVDRATADIIAHAVQTVPGDGTDIGLTLESVYIDQNNETLTLVAKSKNALKIKGAFPDMGDAAFGPPRFETGSTDHRVTLPVLNMPEDLPPLNVVLASTAGAAAFSPDLSAAPPETSAAAPTLLWVVGIAFLGGLILNAMPCVLPVLTIKLTSALKAHDQPQARIRQGFLMSALGVLAFMWSLALILLAIRFSGGQIGWGIQFQSPLFLSAMAGIVLLFAANMLGAFEITLPQKWATGLSGIGKGPSLWGDFGTGALAAVLATPCSAPFLGTAVAFALAGSADVTLVVFTALGLGLALPYLLVAARPSLVQALPRPGQWMVTIKWVMGGLLALTGLWLLFVLNSVSGIALPVIVAIMIGIAVLAQVIARKLAARFAAAALAMAAILLAPLMVSSSAQVPETSDNWAAFERAAIDPAIADGQIVFVDVTADWCLSCKTNKRFVLDRDDVSAALYRDGVLALRADWTRPDPKILAYLQENDRFGIPFNAVYGPGAPEGVMLPEILTPSLVLDALAKAAG</sequence>
<feature type="transmembrane region" description="Helical" evidence="7">
    <location>
        <begin position="509"/>
        <end position="529"/>
    </location>
</feature>
<dbReference type="InterPro" id="IPR028250">
    <property type="entry name" value="DsbDN"/>
</dbReference>
<feature type="transmembrane region" description="Helical" evidence="7">
    <location>
        <begin position="329"/>
        <end position="351"/>
    </location>
</feature>
<dbReference type="InterPro" id="IPR017937">
    <property type="entry name" value="Thioredoxin_CS"/>
</dbReference>
<keyword evidence="5 7" id="KW-0472">Membrane</keyword>
<dbReference type="PROSITE" id="PS00194">
    <property type="entry name" value="THIOREDOXIN_1"/>
    <property type="match status" value="1"/>
</dbReference>